<evidence type="ECO:0000256" key="5">
    <source>
        <dbReference type="ARBA" id="ARBA00022989"/>
    </source>
</evidence>
<dbReference type="GO" id="GO:0044038">
    <property type="term" value="P:cell wall macromolecule biosynthetic process"/>
    <property type="evidence" value="ECO:0007669"/>
    <property type="project" value="TreeGrafter"/>
</dbReference>
<evidence type="ECO:0000313" key="10">
    <source>
        <dbReference type="Proteomes" id="UP000192472"/>
    </source>
</evidence>
<keyword evidence="5 8" id="KW-1133">Transmembrane helix</keyword>
<feature type="transmembrane region" description="Helical" evidence="8">
    <location>
        <begin position="234"/>
        <end position="255"/>
    </location>
</feature>
<feature type="transmembrane region" description="Helical" evidence="8">
    <location>
        <begin position="71"/>
        <end position="87"/>
    </location>
</feature>
<dbReference type="STRING" id="692418.SAMN04488029_2511"/>
<keyword evidence="7" id="KW-0479">Metal-binding</keyword>
<name>A0A1W2GGL8_REIFA</name>
<dbReference type="PANTHER" id="PTHR22926">
    <property type="entry name" value="PHOSPHO-N-ACETYLMURAMOYL-PENTAPEPTIDE-TRANSFERASE"/>
    <property type="match status" value="1"/>
</dbReference>
<evidence type="ECO:0000256" key="6">
    <source>
        <dbReference type="ARBA" id="ARBA00023136"/>
    </source>
</evidence>
<dbReference type="Proteomes" id="UP000192472">
    <property type="component" value="Unassembled WGS sequence"/>
</dbReference>
<feature type="transmembrane region" description="Helical" evidence="8">
    <location>
        <begin position="276"/>
        <end position="306"/>
    </location>
</feature>
<feature type="transmembrane region" description="Helical" evidence="8">
    <location>
        <begin position="211"/>
        <end position="228"/>
    </location>
</feature>
<dbReference type="InterPro" id="IPR018480">
    <property type="entry name" value="PNAcMuramoyl-5peptid_Trfase_CS"/>
</dbReference>
<comment type="subcellular location">
    <subcellularLocation>
        <location evidence="1">Cell membrane</location>
        <topology evidence="1">Multi-pass membrane protein</topology>
    </subcellularLocation>
</comment>
<keyword evidence="7" id="KW-0460">Magnesium</keyword>
<sequence length="341" mass="37505">MIESILIFFWALLISMFSIPTIISVAHSKRILDEPDFRKFHDINTPRLGGLAIFAGFMTGVAIFGQMSLGIQQLLAGSLIIFFVGVKDDINGVSVFKKFFVQVLAAGIVLFYADIRISSFQGFLGIYDLDVGMSYAFSFLVILCITNAVNLIDGVDGLAGSIVVVICTTFGTFFYLYGEASYAYVCFALTGAMVGFLRYNLLNARVFMGDTGALVSGFIISILAIHFIEMDKVASAPALAISILFIPIFDTIRVFTIRVYRGVSPFMPDRNHVHHYLCDLGLTHLQVVVTLSVVNIAVISFAIFFAHLGNSILLVIIGLFAVMSSVLLEVLIKKRRRQVNV</sequence>
<dbReference type="PANTHER" id="PTHR22926:SF3">
    <property type="entry name" value="UNDECAPRENYL-PHOSPHATE ALPHA-N-ACETYLGLUCOSAMINYL 1-PHOSPHATE TRANSFERASE"/>
    <property type="match status" value="1"/>
</dbReference>
<dbReference type="EMBL" id="FWYF01000002">
    <property type="protein sequence ID" value="SMD35416.1"/>
    <property type="molecule type" value="Genomic_DNA"/>
</dbReference>
<reference evidence="9 10" key="1">
    <citation type="submission" date="2017-04" db="EMBL/GenBank/DDBJ databases">
        <authorList>
            <person name="Afonso C.L."/>
            <person name="Miller P.J."/>
            <person name="Scott M.A."/>
            <person name="Spackman E."/>
            <person name="Goraichik I."/>
            <person name="Dimitrov K.M."/>
            <person name="Suarez D.L."/>
            <person name="Swayne D.E."/>
        </authorList>
    </citation>
    <scope>NUCLEOTIDE SEQUENCE [LARGE SCALE GENOMIC DNA]</scope>
    <source>
        <strain evidence="9 10">DSM 26133</strain>
    </source>
</reference>
<evidence type="ECO:0000256" key="2">
    <source>
        <dbReference type="ARBA" id="ARBA00022475"/>
    </source>
</evidence>
<accession>A0A1W2GGL8</accession>
<dbReference type="GO" id="GO:0046872">
    <property type="term" value="F:metal ion binding"/>
    <property type="evidence" value="ECO:0007669"/>
    <property type="project" value="UniProtKB-KW"/>
</dbReference>
<feature type="binding site" evidence="7">
    <location>
        <position position="150"/>
    </location>
    <ligand>
        <name>Mg(2+)</name>
        <dbReference type="ChEBI" id="CHEBI:18420"/>
    </ligand>
</feature>
<evidence type="ECO:0000256" key="4">
    <source>
        <dbReference type="ARBA" id="ARBA00022692"/>
    </source>
</evidence>
<feature type="transmembrane region" description="Helical" evidence="8">
    <location>
        <begin position="312"/>
        <end position="332"/>
    </location>
</feature>
<dbReference type="CDD" id="cd06853">
    <property type="entry name" value="GT_WecA_like"/>
    <property type="match status" value="1"/>
</dbReference>
<evidence type="ECO:0000313" key="9">
    <source>
        <dbReference type="EMBL" id="SMD35416.1"/>
    </source>
</evidence>
<feature type="transmembrane region" description="Helical" evidence="8">
    <location>
        <begin position="158"/>
        <end position="176"/>
    </location>
</feature>
<feature type="transmembrane region" description="Helical" evidence="8">
    <location>
        <begin position="99"/>
        <end position="120"/>
    </location>
</feature>
<evidence type="ECO:0000256" key="3">
    <source>
        <dbReference type="ARBA" id="ARBA00022679"/>
    </source>
</evidence>
<keyword evidence="10" id="KW-1185">Reference proteome</keyword>
<evidence type="ECO:0000256" key="8">
    <source>
        <dbReference type="SAM" id="Phobius"/>
    </source>
</evidence>
<dbReference type="InterPro" id="IPR000715">
    <property type="entry name" value="Glycosyl_transferase_4"/>
</dbReference>
<dbReference type="AlphaFoldDB" id="A0A1W2GGL8"/>
<evidence type="ECO:0000256" key="7">
    <source>
        <dbReference type="PIRSR" id="PIRSR600715-1"/>
    </source>
</evidence>
<keyword evidence="2" id="KW-1003">Cell membrane</keyword>
<dbReference type="Pfam" id="PF00953">
    <property type="entry name" value="Glycos_transf_4"/>
    <property type="match status" value="1"/>
</dbReference>
<comment type="cofactor">
    <cofactor evidence="7">
        <name>Mg(2+)</name>
        <dbReference type="ChEBI" id="CHEBI:18420"/>
    </cofactor>
</comment>
<keyword evidence="4 8" id="KW-0812">Transmembrane</keyword>
<dbReference type="GO" id="GO:0071555">
    <property type="term" value="P:cell wall organization"/>
    <property type="evidence" value="ECO:0007669"/>
    <property type="project" value="TreeGrafter"/>
</dbReference>
<feature type="transmembrane region" description="Helical" evidence="8">
    <location>
        <begin position="48"/>
        <end position="65"/>
    </location>
</feature>
<feature type="transmembrane region" description="Helical" evidence="8">
    <location>
        <begin position="132"/>
        <end position="151"/>
    </location>
</feature>
<dbReference type="GO" id="GO:0009103">
    <property type="term" value="P:lipopolysaccharide biosynthetic process"/>
    <property type="evidence" value="ECO:0007669"/>
    <property type="project" value="TreeGrafter"/>
</dbReference>
<dbReference type="PROSITE" id="PS01348">
    <property type="entry name" value="MRAY_2"/>
    <property type="match status" value="1"/>
</dbReference>
<evidence type="ECO:0000256" key="1">
    <source>
        <dbReference type="ARBA" id="ARBA00004651"/>
    </source>
</evidence>
<dbReference type="RefSeq" id="WP_245827073.1">
    <property type="nucleotide sequence ID" value="NZ_FWYF01000002.1"/>
</dbReference>
<feature type="binding site" evidence="7">
    <location>
        <position position="210"/>
    </location>
    <ligand>
        <name>Mg(2+)</name>
        <dbReference type="ChEBI" id="CHEBI:18420"/>
    </ligand>
</feature>
<feature type="transmembrane region" description="Helical" evidence="8">
    <location>
        <begin position="182"/>
        <end position="199"/>
    </location>
</feature>
<protein>
    <submittedName>
        <fullName evidence="9">UDP-N-acetylmuramyl pentapeptide phosphotransferase/UDP-N-acetylglucosamine-1-phosphate transferase</fullName>
    </submittedName>
</protein>
<organism evidence="9 10">
    <name type="scientific">Reichenbachiella faecimaris</name>
    <dbReference type="NCBI Taxonomy" id="692418"/>
    <lineage>
        <taxon>Bacteria</taxon>
        <taxon>Pseudomonadati</taxon>
        <taxon>Bacteroidota</taxon>
        <taxon>Cytophagia</taxon>
        <taxon>Cytophagales</taxon>
        <taxon>Reichenbachiellaceae</taxon>
        <taxon>Reichenbachiella</taxon>
    </lineage>
</organism>
<keyword evidence="6 8" id="KW-0472">Membrane</keyword>
<keyword evidence="3 9" id="KW-0808">Transferase</keyword>
<gene>
    <name evidence="9" type="ORF">SAMN04488029_2511</name>
</gene>
<dbReference type="GO" id="GO:0005886">
    <property type="term" value="C:plasma membrane"/>
    <property type="evidence" value="ECO:0007669"/>
    <property type="project" value="UniProtKB-SubCell"/>
</dbReference>
<proteinExistence type="predicted"/>
<dbReference type="GO" id="GO:0016780">
    <property type="term" value="F:phosphotransferase activity, for other substituted phosphate groups"/>
    <property type="evidence" value="ECO:0007669"/>
    <property type="project" value="InterPro"/>
</dbReference>
<feature type="transmembrane region" description="Helical" evidence="8">
    <location>
        <begin position="6"/>
        <end position="27"/>
    </location>
</feature>